<comment type="subcellular location">
    <subcellularLocation>
        <location evidence="5">Cytoplasm</location>
        <location evidence="5">Cytoskeleton</location>
        <location evidence="5">Microtubule organizing center</location>
    </subcellularLocation>
</comment>
<dbReference type="VEuPathDB" id="TriTrypDB:TCSYLVIO_004754"/>
<dbReference type="VEuPathDB" id="TriTrypDB:ECC02_000581"/>
<keyword evidence="4 5" id="KW-0206">Cytoskeleton</keyword>
<dbReference type="GO" id="GO:0007020">
    <property type="term" value="P:microtubule nucleation"/>
    <property type="evidence" value="ECO:0007669"/>
    <property type="project" value="InterPro"/>
</dbReference>
<evidence type="ECO:0000256" key="4">
    <source>
        <dbReference type="ARBA" id="ARBA00023212"/>
    </source>
</evidence>
<dbReference type="VEuPathDB" id="TriTrypDB:TcG_00456"/>
<dbReference type="PANTHER" id="PTHR19302">
    <property type="entry name" value="GAMMA TUBULIN COMPLEX PROTEIN"/>
    <property type="match status" value="1"/>
</dbReference>
<dbReference type="AlphaFoldDB" id="A0A2V2VMZ6"/>
<evidence type="ECO:0000259" key="6">
    <source>
        <dbReference type="Pfam" id="PF04130"/>
    </source>
</evidence>
<evidence type="ECO:0000259" key="7">
    <source>
        <dbReference type="Pfam" id="PF17681"/>
    </source>
</evidence>
<dbReference type="VEuPathDB" id="TriTrypDB:TcCL_ESM04183"/>
<reference evidence="8 9" key="1">
    <citation type="journal article" date="2018" name="Microb. Genom.">
        <title>Expanding an expanded genome: long-read sequencing of Trypanosoma cruzi.</title>
        <authorList>
            <person name="Berna L."/>
            <person name="Rodriguez M."/>
            <person name="Chiribao M.L."/>
            <person name="Parodi-Talice A."/>
            <person name="Pita S."/>
            <person name="Rijo G."/>
            <person name="Alvarez-Valin F."/>
            <person name="Robello C."/>
        </authorList>
    </citation>
    <scope>NUCLEOTIDE SEQUENCE [LARGE SCALE GENOMIC DNA]</scope>
    <source>
        <strain evidence="8 9">Dm28c</strain>
    </source>
</reference>
<dbReference type="Gene3D" id="1.20.120.1900">
    <property type="entry name" value="Gamma-tubulin complex, C-terminal domain"/>
    <property type="match status" value="1"/>
</dbReference>
<proteinExistence type="inferred from homology"/>
<dbReference type="GO" id="GO:0000278">
    <property type="term" value="P:mitotic cell cycle"/>
    <property type="evidence" value="ECO:0007669"/>
    <property type="project" value="TreeGrafter"/>
</dbReference>
<dbReference type="GO" id="GO:0000930">
    <property type="term" value="C:gamma-tubulin complex"/>
    <property type="evidence" value="ECO:0007669"/>
    <property type="project" value="TreeGrafter"/>
</dbReference>
<evidence type="ECO:0000256" key="5">
    <source>
        <dbReference type="RuleBase" id="RU363050"/>
    </source>
</evidence>
<evidence type="ECO:0000313" key="8">
    <source>
        <dbReference type="EMBL" id="PWU97815.1"/>
    </source>
</evidence>
<dbReference type="EMBL" id="PRFA01000014">
    <property type="protein sequence ID" value="PWU97815.1"/>
    <property type="molecule type" value="Genomic_DNA"/>
</dbReference>
<dbReference type="GO" id="GO:0000922">
    <property type="term" value="C:spindle pole"/>
    <property type="evidence" value="ECO:0007669"/>
    <property type="project" value="InterPro"/>
</dbReference>
<dbReference type="Pfam" id="PF17681">
    <property type="entry name" value="GCP_N_terminal"/>
    <property type="match status" value="1"/>
</dbReference>
<dbReference type="OrthoDB" id="2192946at2759"/>
<comment type="caution">
    <text evidence="8">The sequence shown here is derived from an EMBL/GenBank/DDBJ whole genome shotgun (WGS) entry which is preliminary data.</text>
</comment>
<gene>
    <name evidence="8" type="ORF">C4B63_14g174</name>
</gene>
<dbReference type="VEuPathDB" id="TriTrypDB:Tc_MARK_2263"/>
<dbReference type="VEuPathDB" id="TriTrypDB:TCDM_02900"/>
<dbReference type="VEuPathDB" id="TriTrypDB:C4B63_14g174"/>
<dbReference type="InterPro" id="IPR041470">
    <property type="entry name" value="GCP_N"/>
</dbReference>
<sequence length="765" mass="85736">MATHLWANFVTSLESRDVSFQQVQHATDRRAVIVEAGFNDPITIAVLETEWMKRCKTSGPFSTAKEAVGVPATVAAPSAPLCAQFADYTKLEDVPEEIQDRVVAADVLAAVIGYGGSLLQASRDGFIVSRYVPVSMRSLCKTIVPVADSFVALRKVERAEYMGKSLVAMALGEVVSEICTSFAHEIANLQRWAQGRAMPLMGVVSEVLRAGHHIVRLRQVLPTDTIMDEEGTLSMVGWRLLNHIHEQSEKYSGSREDDELLLLLLRRASVPYLRLLHRWMHEGLLEDPYGEFFISEARPPAGKASVSAKLNENTTTGMRNVVNRIFPNTAAADDYGEATLEEANAFERRFSMNKNMIPNFLLKTSKIAKMVFYAGKYCCLLREYNGTLPAFGDLAEHMLVWTDADKLHRKIEESYEIASGEVLQLFLGPQVDLLGHLISLKCYFLHQRGDWLVDFLDSSEELLVKSPVHVKAHSVRVLLQAAIARCCGTDPYHSTIGCSFSDGTIEQYVNGSFEPAADEAAPRGSCGRKSAMRIETHRCIELLQLEADLKWPLTMVLDSVVLRRLNGIFRLFTWLKICERNLTTAWTDVDVPHQPPQAYGIKHQLIQFIRQYQFYAAHFVVEPLWGRMMGRIGQADSVFAVNNALQEFFEGVELGLVLASSQRFRSLSRILEIATSFSEMGRREVSMRLRAEELGQALQSTEERFLKALSELASPVGPDYPQLIPLLTWIDFSGFYNRNGVYRVLYSAGISTETVTPAGADRRRH</sequence>
<dbReference type="InterPro" id="IPR007259">
    <property type="entry name" value="GCP"/>
</dbReference>
<dbReference type="GO" id="GO:0051011">
    <property type="term" value="F:microtubule minus-end binding"/>
    <property type="evidence" value="ECO:0007669"/>
    <property type="project" value="TreeGrafter"/>
</dbReference>
<feature type="domain" description="Gamma tubulin complex component protein N-terminal" evidence="7">
    <location>
        <begin position="106"/>
        <end position="427"/>
    </location>
</feature>
<keyword evidence="3 5" id="KW-0493">Microtubule</keyword>
<dbReference type="VEuPathDB" id="TriTrypDB:BCY84_11192"/>
<dbReference type="GO" id="GO:0005874">
    <property type="term" value="C:microtubule"/>
    <property type="evidence" value="ECO:0007669"/>
    <property type="project" value="UniProtKB-KW"/>
</dbReference>
<dbReference type="InterPro" id="IPR042241">
    <property type="entry name" value="GCP_C_sf"/>
</dbReference>
<evidence type="ECO:0000256" key="3">
    <source>
        <dbReference type="ARBA" id="ARBA00022701"/>
    </source>
</evidence>
<dbReference type="GO" id="GO:0051321">
    <property type="term" value="P:meiotic cell cycle"/>
    <property type="evidence" value="ECO:0007669"/>
    <property type="project" value="TreeGrafter"/>
</dbReference>
<comment type="similarity">
    <text evidence="1 5">Belongs to the TUBGCP family.</text>
</comment>
<dbReference type="VEuPathDB" id="TriTrypDB:C3747_19g153"/>
<dbReference type="Pfam" id="PF04130">
    <property type="entry name" value="GCP_C_terminal"/>
    <property type="match status" value="1"/>
</dbReference>
<accession>A0A2V2VMZ6</accession>
<dbReference type="VEuPathDB" id="TriTrypDB:TcCLB.504147.170"/>
<organism evidence="8 9">
    <name type="scientific">Trypanosoma cruzi</name>
    <dbReference type="NCBI Taxonomy" id="5693"/>
    <lineage>
        <taxon>Eukaryota</taxon>
        <taxon>Discoba</taxon>
        <taxon>Euglenozoa</taxon>
        <taxon>Kinetoplastea</taxon>
        <taxon>Metakinetoplastina</taxon>
        <taxon>Trypanosomatida</taxon>
        <taxon>Trypanosomatidae</taxon>
        <taxon>Trypanosoma</taxon>
        <taxon>Schizotrypanum</taxon>
    </lineage>
</organism>
<evidence type="ECO:0000313" key="9">
    <source>
        <dbReference type="Proteomes" id="UP000246121"/>
    </source>
</evidence>
<dbReference type="GO" id="GO:0043015">
    <property type="term" value="F:gamma-tubulin binding"/>
    <property type="evidence" value="ECO:0007669"/>
    <property type="project" value="InterPro"/>
</dbReference>
<dbReference type="PANTHER" id="PTHR19302:SF13">
    <property type="entry name" value="GAMMA-TUBULIN COMPLEX COMPONENT 2"/>
    <property type="match status" value="1"/>
</dbReference>
<dbReference type="Proteomes" id="UP000246121">
    <property type="component" value="Unassembled WGS sequence"/>
</dbReference>
<name>A0A2V2VMZ6_TRYCR</name>
<dbReference type="VEuPathDB" id="TriTrypDB:TcBrA4_0014000"/>
<dbReference type="GO" id="GO:0051225">
    <property type="term" value="P:spindle assembly"/>
    <property type="evidence" value="ECO:0007669"/>
    <property type="project" value="TreeGrafter"/>
</dbReference>
<dbReference type="InterPro" id="IPR040457">
    <property type="entry name" value="GCP_C"/>
</dbReference>
<protein>
    <recommendedName>
        <fullName evidence="5">Spindle pole body component</fullName>
    </recommendedName>
</protein>
<dbReference type="GO" id="GO:0031122">
    <property type="term" value="P:cytoplasmic microtubule organization"/>
    <property type="evidence" value="ECO:0007669"/>
    <property type="project" value="TreeGrafter"/>
</dbReference>
<feature type="domain" description="Gamma tubulin complex component C-terminal" evidence="6">
    <location>
        <begin position="433"/>
        <end position="736"/>
    </location>
</feature>
<evidence type="ECO:0000256" key="1">
    <source>
        <dbReference type="ARBA" id="ARBA00010337"/>
    </source>
</evidence>
<keyword evidence="2 5" id="KW-0963">Cytoplasm</keyword>
<evidence type="ECO:0000256" key="2">
    <source>
        <dbReference type="ARBA" id="ARBA00022490"/>
    </source>
</evidence>